<dbReference type="InterPro" id="IPR038750">
    <property type="entry name" value="YczE/YyaS-like"/>
</dbReference>
<dbReference type="EMBL" id="LFML01000018">
    <property type="protein sequence ID" value="KMO98887.1"/>
    <property type="molecule type" value="Genomic_DNA"/>
</dbReference>
<evidence type="ECO:0000313" key="3">
    <source>
        <dbReference type="Proteomes" id="UP000035932"/>
    </source>
</evidence>
<keyword evidence="3" id="KW-1185">Reference proteome</keyword>
<organism evidence="2 3">
    <name type="scientific">Streptomyces roseus</name>
    <dbReference type="NCBI Taxonomy" id="66430"/>
    <lineage>
        <taxon>Bacteria</taxon>
        <taxon>Bacillati</taxon>
        <taxon>Actinomycetota</taxon>
        <taxon>Actinomycetes</taxon>
        <taxon>Kitasatosporales</taxon>
        <taxon>Streptomycetaceae</taxon>
        <taxon>Streptomyces</taxon>
    </lineage>
</organism>
<name>A0A0J6XXA9_9ACTN</name>
<comment type="caution">
    <text evidence="2">The sequence shown here is derived from an EMBL/GenBank/DDBJ whole genome shotgun (WGS) entry which is preliminary data.</text>
</comment>
<evidence type="ECO:0000313" key="2">
    <source>
        <dbReference type="EMBL" id="KMO98887.1"/>
    </source>
</evidence>
<dbReference type="OrthoDB" id="154912at2"/>
<reference evidence="2 3" key="1">
    <citation type="submission" date="2015-06" db="EMBL/GenBank/DDBJ databases">
        <title>Recapitulation of the evolution of biosynthetic gene clusters reveals hidden chemical diversity on bacterial genomes.</title>
        <authorList>
            <person name="Cruz-Morales P."/>
            <person name="Martinez-Guerrero C."/>
            <person name="Morales-Escalante M.A."/>
            <person name="Yanez-Guerra L.A."/>
            <person name="Kopp J.F."/>
            <person name="Feldmann J."/>
            <person name="Ramos-Aboites H.E."/>
            <person name="Barona-Gomez F."/>
        </authorList>
    </citation>
    <scope>NUCLEOTIDE SEQUENCE [LARGE SCALE GENOMIC DNA]</scope>
    <source>
        <strain evidence="2 3">ATCC 31245</strain>
    </source>
</reference>
<accession>A0A0J6XXA9</accession>
<keyword evidence="1" id="KW-0812">Transmembrane</keyword>
<sequence length="247" mass="24806">MSLAPTRPARRLPRRLLQLYVGLALYGASSAFLVRAGLGLDPWDVFHQGLAERTGWSIGTVSVAVGALVLLLWVPLRQRPGLGTVSNVFAVGLTMDATLAVLPDVHGALAQAALLTAGIVLNGVATGLYIAARFGPGPRDGLMTGLHRRTGRSLRLVRTGIELTVLAAGVLLGGTAGVGTVAYALAIGPLSQLFLRVFALPPQAAAEPAPAPAPISVPASAPAADPASATAAAPASAPATAPASACG</sequence>
<feature type="transmembrane region" description="Helical" evidence="1">
    <location>
        <begin position="54"/>
        <end position="74"/>
    </location>
</feature>
<dbReference type="PANTHER" id="PTHR40078:SF1">
    <property type="entry name" value="INTEGRAL MEMBRANE PROTEIN"/>
    <property type="match status" value="1"/>
</dbReference>
<feature type="transmembrane region" description="Helical" evidence="1">
    <location>
        <begin position="108"/>
        <end position="132"/>
    </location>
</feature>
<dbReference type="AlphaFoldDB" id="A0A0J6XXA9"/>
<dbReference type="Pfam" id="PF19700">
    <property type="entry name" value="DUF6198"/>
    <property type="match status" value="1"/>
</dbReference>
<dbReference type="Proteomes" id="UP000035932">
    <property type="component" value="Unassembled WGS sequence"/>
</dbReference>
<dbReference type="STRING" id="66430.ACS04_05385"/>
<dbReference type="RefSeq" id="WP_048475325.1">
    <property type="nucleotide sequence ID" value="NZ_JBIRUD010000018.1"/>
</dbReference>
<dbReference type="PATRIC" id="fig|66430.4.peg.2781"/>
<keyword evidence="1" id="KW-1133">Transmembrane helix</keyword>
<dbReference type="PANTHER" id="PTHR40078">
    <property type="entry name" value="INTEGRAL MEMBRANE PROTEIN-RELATED"/>
    <property type="match status" value="1"/>
</dbReference>
<protein>
    <submittedName>
        <fullName evidence="2">Membrane protein</fullName>
    </submittedName>
</protein>
<gene>
    <name evidence="2" type="ORF">ACS04_05385</name>
</gene>
<evidence type="ECO:0000256" key="1">
    <source>
        <dbReference type="SAM" id="Phobius"/>
    </source>
</evidence>
<feature type="transmembrane region" description="Helical" evidence="1">
    <location>
        <begin position="81"/>
        <end position="102"/>
    </location>
</feature>
<feature type="transmembrane region" description="Helical" evidence="1">
    <location>
        <begin position="16"/>
        <end position="34"/>
    </location>
</feature>
<keyword evidence="1" id="KW-0472">Membrane</keyword>
<proteinExistence type="predicted"/>